<feature type="non-terminal residue" evidence="1">
    <location>
        <position position="1"/>
    </location>
</feature>
<name>A0A0C3QWP6_9AGAM</name>
<proteinExistence type="predicted"/>
<reference evidence="1 2" key="1">
    <citation type="submission" date="2014-04" db="EMBL/GenBank/DDBJ databases">
        <authorList>
            <consortium name="DOE Joint Genome Institute"/>
            <person name="Kuo A."/>
            <person name="Girlanda M."/>
            <person name="Perotto S."/>
            <person name="Kohler A."/>
            <person name="Nagy L.G."/>
            <person name="Floudas D."/>
            <person name="Copeland A."/>
            <person name="Barry K.W."/>
            <person name="Cichocki N."/>
            <person name="Veneault-Fourrey C."/>
            <person name="LaButti K."/>
            <person name="Lindquist E.A."/>
            <person name="Lipzen A."/>
            <person name="Lundell T."/>
            <person name="Morin E."/>
            <person name="Murat C."/>
            <person name="Sun H."/>
            <person name="Tunlid A."/>
            <person name="Henrissat B."/>
            <person name="Grigoriev I.V."/>
            <person name="Hibbett D.S."/>
            <person name="Martin F."/>
            <person name="Nordberg H.P."/>
            <person name="Cantor M.N."/>
            <person name="Hua S.X."/>
        </authorList>
    </citation>
    <scope>NUCLEOTIDE SEQUENCE [LARGE SCALE GENOMIC DNA]</scope>
    <source>
        <strain evidence="1 2">MUT 4182</strain>
    </source>
</reference>
<dbReference type="OrthoDB" id="412109at2759"/>
<keyword evidence="2" id="KW-1185">Reference proteome</keyword>
<gene>
    <name evidence="1" type="ORF">M407DRAFT_41626</name>
</gene>
<reference evidence="2" key="2">
    <citation type="submission" date="2015-01" db="EMBL/GenBank/DDBJ databases">
        <title>Evolutionary Origins and Diversification of the Mycorrhizal Mutualists.</title>
        <authorList>
            <consortium name="DOE Joint Genome Institute"/>
            <consortium name="Mycorrhizal Genomics Consortium"/>
            <person name="Kohler A."/>
            <person name="Kuo A."/>
            <person name="Nagy L.G."/>
            <person name="Floudas D."/>
            <person name="Copeland A."/>
            <person name="Barry K.W."/>
            <person name="Cichocki N."/>
            <person name="Veneault-Fourrey C."/>
            <person name="LaButti K."/>
            <person name="Lindquist E.A."/>
            <person name="Lipzen A."/>
            <person name="Lundell T."/>
            <person name="Morin E."/>
            <person name="Murat C."/>
            <person name="Riley R."/>
            <person name="Ohm R."/>
            <person name="Sun H."/>
            <person name="Tunlid A."/>
            <person name="Henrissat B."/>
            <person name="Grigoriev I.V."/>
            <person name="Hibbett D.S."/>
            <person name="Martin F."/>
        </authorList>
    </citation>
    <scope>NUCLEOTIDE SEQUENCE [LARGE SCALE GENOMIC DNA]</scope>
    <source>
        <strain evidence="2">MUT 4182</strain>
    </source>
</reference>
<feature type="non-terminal residue" evidence="1">
    <location>
        <position position="92"/>
    </location>
</feature>
<dbReference type="EMBL" id="KN822949">
    <property type="protein sequence ID" value="KIO33324.1"/>
    <property type="molecule type" value="Genomic_DNA"/>
</dbReference>
<evidence type="ECO:0008006" key="3">
    <source>
        <dbReference type="Google" id="ProtNLM"/>
    </source>
</evidence>
<dbReference type="AlphaFoldDB" id="A0A0C3QWP6"/>
<sequence>ERQTLDGSRVPWPVLDHTSNPITPNDIQDLLLSPVHSMDLSMKKRIREALRLYHPDRFEKLVIERIASDNERSRVRERAGMVVRSLNALLER</sequence>
<accession>A0A0C3QWP6</accession>
<evidence type="ECO:0000313" key="2">
    <source>
        <dbReference type="Proteomes" id="UP000054248"/>
    </source>
</evidence>
<dbReference type="Proteomes" id="UP000054248">
    <property type="component" value="Unassembled WGS sequence"/>
</dbReference>
<dbReference type="STRING" id="1051891.A0A0C3QWP6"/>
<dbReference type="HOGENOM" id="CLU_074404_2_0_1"/>
<evidence type="ECO:0000313" key="1">
    <source>
        <dbReference type="EMBL" id="KIO33324.1"/>
    </source>
</evidence>
<protein>
    <recommendedName>
        <fullName evidence="3">Co-chaperone HscB C-terminal oligomerisation domain-containing protein</fullName>
    </recommendedName>
</protein>
<organism evidence="1 2">
    <name type="scientific">Tulasnella calospora MUT 4182</name>
    <dbReference type="NCBI Taxonomy" id="1051891"/>
    <lineage>
        <taxon>Eukaryota</taxon>
        <taxon>Fungi</taxon>
        <taxon>Dikarya</taxon>
        <taxon>Basidiomycota</taxon>
        <taxon>Agaricomycotina</taxon>
        <taxon>Agaricomycetes</taxon>
        <taxon>Cantharellales</taxon>
        <taxon>Tulasnellaceae</taxon>
        <taxon>Tulasnella</taxon>
    </lineage>
</organism>